<dbReference type="PANTHER" id="PTHR46577:SF1">
    <property type="entry name" value="HTH-TYPE TRANSCRIPTIONAL REGULATORY PROTEIN GABR"/>
    <property type="match status" value="1"/>
</dbReference>
<dbReference type="PROSITE" id="PS50949">
    <property type="entry name" value="HTH_GNTR"/>
    <property type="match status" value="1"/>
</dbReference>
<organism evidence="7">
    <name type="scientific">uncultured Desulfovibrio sp</name>
    <dbReference type="NCBI Taxonomy" id="167968"/>
    <lineage>
        <taxon>Bacteria</taxon>
        <taxon>Pseudomonadati</taxon>
        <taxon>Thermodesulfobacteriota</taxon>
        <taxon>Desulfovibrionia</taxon>
        <taxon>Desulfovibrionales</taxon>
        <taxon>Desulfovibrionaceae</taxon>
        <taxon>Desulfovibrio</taxon>
        <taxon>environmental samples</taxon>
    </lineage>
</organism>
<dbReference type="InterPro" id="IPR015421">
    <property type="entry name" value="PyrdxlP-dep_Trfase_major"/>
</dbReference>
<dbReference type="InterPro" id="IPR004839">
    <property type="entry name" value="Aminotransferase_I/II_large"/>
</dbReference>
<evidence type="ECO:0000256" key="4">
    <source>
        <dbReference type="ARBA" id="ARBA00023125"/>
    </source>
</evidence>
<keyword evidence="5" id="KW-0804">Transcription</keyword>
<dbReference type="InterPro" id="IPR051446">
    <property type="entry name" value="HTH_trans_reg/aminotransferase"/>
</dbReference>
<keyword evidence="3" id="KW-0805">Transcription regulation</keyword>
<dbReference type="GO" id="GO:0003700">
    <property type="term" value="F:DNA-binding transcription factor activity"/>
    <property type="evidence" value="ECO:0007669"/>
    <property type="project" value="InterPro"/>
</dbReference>
<sequence>MGKQSIITELAALGGLSLKPGSMGRQLAARLREAIETGQLRPGDRLPASRILARKLGLARGTVADVYSQLVAEGYLESRVGAGTYVARDLGTTPFAAIPQGLARRRADLSVPPHWPRASPPFRFPEHLEKTQADMPPNARRFAVFAGRFAPQPLVPFSVAVPLAGVAPDHNWRRLGNRVRSGMEAAPTGYEDPCGLMALREAIAAYVRKSRAVVCGPENVIITNGAQQGLYITGRILLGPGEPVWAENPAYPGLMTVLEDVQARIFRIPVDGHGIDVSAGAALCPDARAAFVTPSHQFPLGMVMSMARRMELLAWARTCGAWLVEDDYDSEMRFSGQPFPALQGLDPQHVIYLGTMSKVLFPSLRIGYAIVPQELVGAFVGARTLMDKQSPTAEQHVLAAYMKEGYFEAHVRRIRKLYAQRRQSLLHLLRARLADWGSPQSGEQGMHLVFWLSAQVDDVAVALAATQEGLAVRPLSPLYGRETGRPGLMLGFGGFSEQQLEQGVEKLRLVLERHCGRA</sequence>
<dbReference type="CDD" id="cd00609">
    <property type="entry name" value="AAT_like"/>
    <property type="match status" value="1"/>
</dbReference>
<keyword evidence="4" id="KW-0238">DNA-binding</keyword>
<dbReference type="Pfam" id="PF00392">
    <property type="entry name" value="GntR"/>
    <property type="match status" value="1"/>
</dbReference>
<dbReference type="Gene3D" id="3.40.640.10">
    <property type="entry name" value="Type I PLP-dependent aspartate aminotransferase-like (Major domain)"/>
    <property type="match status" value="1"/>
</dbReference>
<keyword evidence="2" id="KW-0663">Pyridoxal phosphate</keyword>
<dbReference type="GO" id="GO:0003677">
    <property type="term" value="F:DNA binding"/>
    <property type="evidence" value="ECO:0007669"/>
    <property type="project" value="UniProtKB-KW"/>
</dbReference>
<name>A0A212L6I8_9BACT</name>
<gene>
    <name evidence="7" type="ORF">KL86DES1_21082</name>
</gene>
<dbReference type="SUPFAM" id="SSF53383">
    <property type="entry name" value="PLP-dependent transferases"/>
    <property type="match status" value="1"/>
</dbReference>
<feature type="domain" description="HTH gntR-type" evidence="6">
    <location>
        <begin position="21"/>
        <end position="89"/>
    </location>
</feature>
<dbReference type="InterPro" id="IPR036390">
    <property type="entry name" value="WH_DNA-bd_sf"/>
</dbReference>
<dbReference type="AlphaFoldDB" id="A0A212L6I8"/>
<protein>
    <submittedName>
        <fullName evidence="7">Transcriptional regulator with HTH domain and aminotransferase domain</fullName>
    </submittedName>
</protein>
<dbReference type="SMART" id="SM00345">
    <property type="entry name" value="HTH_GNTR"/>
    <property type="match status" value="1"/>
</dbReference>
<dbReference type="GO" id="GO:0008483">
    <property type="term" value="F:transaminase activity"/>
    <property type="evidence" value="ECO:0007669"/>
    <property type="project" value="UniProtKB-KW"/>
</dbReference>
<dbReference type="InterPro" id="IPR036388">
    <property type="entry name" value="WH-like_DNA-bd_sf"/>
</dbReference>
<evidence type="ECO:0000256" key="2">
    <source>
        <dbReference type="ARBA" id="ARBA00022898"/>
    </source>
</evidence>
<dbReference type="SUPFAM" id="SSF46785">
    <property type="entry name" value="Winged helix' DNA-binding domain"/>
    <property type="match status" value="1"/>
</dbReference>
<dbReference type="Gene3D" id="1.10.10.10">
    <property type="entry name" value="Winged helix-like DNA-binding domain superfamily/Winged helix DNA-binding domain"/>
    <property type="match status" value="1"/>
</dbReference>
<dbReference type="InterPro" id="IPR015424">
    <property type="entry name" value="PyrdxlP-dep_Trfase"/>
</dbReference>
<dbReference type="RefSeq" id="WP_179980538.1">
    <property type="nucleotide sequence ID" value="NZ_LT608333.1"/>
</dbReference>
<dbReference type="EMBL" id="FMJC01000002">
    <property type="protein sequence ID" value="SCM73156.1"/>
    <property type="molecule type" value="Genomic_DNA"/>
</dbReference>
<keyword evidence="7" id="KW-0032">Aminotransferase</keyword>
<evidence type="ECO:0000313" key="7">
    <source>
        <dbReference type="EMBL" id="SCM73156.1"/>
    </source>
</evidence>
<keyword evidence="7" id="KW-0808">Transferase</keyword>
<comment type="similarity">
    <text evidence="1">In the C-terminal section; belongs to the class-I pyridoxal-phosphate-dependent aminotransferase family.</text>
</comment>
<evidence type="ECO:0000256" key="1">
    <source>
        <dbReference type="ARBA" id="ARBA00005384"/>
    </source>
</evidence>
<evidence type="ECO:0000256" key="5">
    <source>
        <dbReference type="ARBA" id="ARBA00023163"/>
    </source>
</evidence>
<dbReference type="InterPro" id="IPR000524">
    <property type="entry name" value="Tscrpt_reg_HTH_GntR"/>
</dbReference>
<proteinExistence type="inferred from homology"/>
<dbReference type="GO" id="GO:0030170">
    <property type="term" value="F:pyridoxal phosphate binding"/>
    <property type="evidence" value="ECO:0007669"/>
    <property type="project" value="InterPro"/>
</dbReference>
<evidence type="ECO:0000256" key="3">
    <source>
        <dbReference type="ARBA" id="ARBA00023015"/>
    </source>
</evidence>
<dbReference type="Pfam" id="PF00155">
    <property type="entry name" value="Aminotran_1_2"/>
    <property type="match status" value="1"/>
</dbReference>
<dbReference type="PANTHER" id="PTHR46577">
    <property type="entry name" value="HTH-TYPE TRANSCRIPTIONAL REGULATORY PROTEIN GABR"/>
    <property type="match status" value="1"/>
</dbReference>
<accession>A0A212L6I8</accession>
<evidence type="ECO:0000259" key="6">
    <source>
        <dbReference type="PROSITE" id="PS50949"/>
    </source>
</evidence>
<dbReference type="CDD" id="cd07377">
    <property type="entry name" value="WHTH_GntR"/>
    <property type="match status" value="1"/>
</dbReference>
<reference evidence="7" key="1">
    <citation type="submission" date="2016-08" db="EMBL/GenBank/DDBJ databases">
        <authorList>
            <person name="Seilhamer J.J."/>
        </authorList>
    </citation>
    <scope>NUCLEOTIDE SEQUENCE</scope>
    <source>
        <strain evidence="7">86-1</strain>
    </source>
</reference>